<dbReference type="GO" id="GO:0008270">
    <property type="term" value="F:zinc ion binding"/>
    <property type="evidence" value="ECO:0007669"/>
    <property type="project" value="UniProtKB-KW"/>
</dbReference>
<keyword evidence="1" id="KW-0479">Metal-binding</keyword>
<keyword evidence="4 5" id="KW-0238">DNA-binding</keyword>
<dbReference type="Proteomes" id="UP000887159">
    <property type="component" value="Unassembled WGS sequence"/>
</dbReference>
<keyword evidence="2 5" id="KW-0863">Zinc-finger</keyword>
<evidence type="ECO:0000313" key="8">
    <source>
        <dbReference type="Proteomes" id="UP000887159"/>
    </source>
</evidence>
<evidence type="ECO:0000256" key="5">
    <source>
        <dbReference type="PROSITE-ProRule" id="PRU00309"/>
    </source>
</evidence>
<dbReference type="PANTHER" id="PTHR46600:SF11">
    <property type="entry name" value="THAP DOMAIN-CONTAINING PROTEIN 10"/>
    <property type="match status" value="1"/>
</dbReference>
<evidence type="ECO:0000259" key="6">
    <source>
        <dbReference type="PROSITE" id="PS50950"/>
    </source>
</evidence>
<evidence type="ECO:0000256" key="2">
    <source>
        <dbReference type="ARBA" id="ARBA00022771"/>
    </source>
</evidence>
<comment type="caution">
    <text evidence="7">The sequence shown here is derived from an EMBL/GenBank/DDBJ whole genome shotgun (WGS) entry which is preliminary data.</text>
</comment>
<feature type="domain" description="THAP-type" evidence="6">
    <location>
        <begin position="1"/>
        <end position="45"/>
    </location>
</feature>
<organism evidence="7 8">
    <name type="scientific">Trichonephila clavipes</name>
    <name type="common">Golden silk orbweaver</name>
    <name type="synonym">Nephila clavipes</name>
    <dbReference type="NCBI Taxonomy" id="2585209"/>
    <lineage>
        <taxon>Eukaryota</taxon>
        <taxon>Metazoa</taxon>
        <taxon>Ecdysozoa</taxon>
        <taxon>Arthropoda</taxon>
        <taxon>Chelicerata</taxon>
        <taxon>Arachnida</taxon>
        <taxon>Araneae</taxon>
        <taxon>Araneomorphae</taxon>
        <taxon>Entelegynae</taxon>
        <taxon>Araneoidea</taxon>
        <taxon>Nephilidae</taxon>
        <taxon>Trichonephila</taxon>
    </lineage>
</organism>
<evidence type="ECO:0000256" key="3">
    <source>
        <dbReference type="ARBA" id="ARBA00022833"/>
    </source>
</evidence>
<keyword evidence="8" id="KW-1185">Reference proteome</keyword>
<dbReference type="Pfam" id="PF05485">
    <property type="entry name" value="THAP"/>
    <property type="match status" value="1"/>
</dbReference>
<evidence type="ECO:0000313" key="7">
    <source>
        <dbReference type="EMBL" id="GFY13037.1"/>
    </source>
</evidence>
<keyword evidence="3" id="KW-0862">Zinc</keyword>
<name>A0A8X6SFS5_TRICX</name>
<dbReference type="EMBL" id="BMAU01021319">
    <property type="protein sequence ID" value="GFY13037.1"/>
    <property type="molecule type" value="Genomic_DNA"/>
</dbReference>
<proteinExistence type="predicted"/>
<protein>
    <submittedName>
        <fullName evidence="7">THAP-type domain-containing protein</fullName>
    </submittedName>
</protein>
<evidence type="ECO:0000256" key="1">
    <source>
        <dbReference type="ARBA" id="ARBA00022723"/>
    </source>
</evidence>
<dbReference type="PROSITE" id="PS50950">
    <property type="entry name" value="ZF_THAP"/>
    <property type="match status" value="1"/>
</dbReference>
<gene>
    <name evidence="7" type="primary">AVEN_215833_1</name>
    <name evidence="7" type="ORF">TNCV_666001</name>
</gene>
<accession>A0A8X6SFS5</accession>
<dbReference type="InterPro" id="IPR026516">
    <property type="entry name" value="THAP1/10"/>
</dbReference>
<dbReference type="GO" id="GO:0043565">
    <property type="term" value="F:sequence-specific DNA binding"/>
    <property type="evidence" value="ECO:0007669"/>
    <property type="project" value="InterPro"/>
</dbReference>
<evidence type="ECO:0000256" key="4">
    <source>
        <dbReference type="ARBA" id="ARBA00023125"/>
    </source>
</evidence>
<dbReference type="PANTHER" id="PTHR46600">
    <property type="entry name" value="THAP DOMAIN-CONTAINING"/>
    <property type="match status" value="1"/>
</dbReference>
<dbReference type="AlphaFoldDB" id="A0A8X6SFS5"/>
<sequence>MIRRENFKPSAHSLICSDHFEETCFEYQPFTNHRQLKRGSIPTIFVFKKKASSRRILDRCKPSTSVMEMEPSTTSAGTQTDTFGEVIDMLSQKDIAIEKLISTKEINFIPENIRDDTQMKCVTSFTIKEFYCIYRFLQIEDDLSMDSTVSRDFNFVTDVLYEKLKLQDVFPSKDQVIRYMPPPFRMYCKNVRIIVDCTEIEV</sequence>
<dbReference type="SUPFAM" id="SSF57716">
    <property type="entry name" value="Glucocorticoid receptor-like (DNA-binding domain)"/>
    <property type="match status" value="1"/>
</dbReference>
<reference evidence="7" key="1">
    <citation type="submission" date="2020-08" db="EMBL/GenBank/DDBJ databases">
        <title>Multicomponent nature underlies the extraordinary mechanical properties of spider dragline silk.</title>
        <authorList>
            <person name="Kono N."/>
            <person name="Nakamura H."/>
            <person name="Mori M."/>
            <person name="Yoshida Y."/>
            <person name="Ohtoshi R."/>
            <person name="Malay A.D."/>
            <person name="Moran D.A.P."/>
            <person name="Tomita M."/>
            <person name="Numata K."/>
            <person name="Arakawa K."/>
        </authorList>
    </citation>
    <scope>NUCLEOTIDE SEQUENCE</scope>
</reference>
<dbReference type="InterPro" id="IPR006612">
    <property type="entry name" value="THAP_Znf"/>
</dbReference>